<evidence type="ECO:0000313" key="1">
    <source>
        <dbReference type="EMBL" id="GFR07198.1"/>
    </source>
</evidence>
<organism evidence="1 2">
    <name type="scientific">Trichonephila clavata</name>
    <name type="common">Joro spider</name>
    <name type="synonym">Nephila clavata</name>
    <dbReference type="NCBI Taxonomy" id="2740835"/>
    <lineage>
        <taxon>Eukaryota</taxon>
        <taxon>Metazoa</taxon>
        <taxon>Ecdysozoa</taxon>
        <taxon>Arthropoda</taxon>
        <taxon>Chelicerata</taxon>
        <taxon>Arachnida</taxon>
        <taxon>Araneae</taxon>
        <taxon>Araneomorphae</taxon>
        <taxon>Entelegynae</taxon>
        <taxon>Araneoidea</taxon>
        <taxon>Nephilidae</taxon>
        <taxon>Trichonephila</taxon>
    </lineage>
</organism>
<reference evidence="1" key="1">
    <citation type="submission" date="2020-07" db="EMBL/GenBank/DDBJ databases">
        <title>Multicomponent nature underlies the extraordinary mechanical properties of spider dragline silk.</title>
        <authorList>
            <person name="Kono N."/>
            <person name="Nakamura H."/>
            <person name="Mori M."/>
            <person name="Yoshida Y."/>
            <person name="Ohtoshi R."/>
            <person name="Malay A.D."/>
            <person name="Moran D.A.P."/>
            <person name="Tomita M."/>
            <person name="Numata K."/>
            <person name="Arakawa K."/>
        </authorList>
    </citation>
    <scope>NUCLEOTIDE SEQUENCE</scope>
</reference>
<dbReference type="Proteomes" id="UP000887116">
    <property type="component" value="Unassembled WGS sequence"/>
</dbReference>
<dbReference type="EMBL" id="BMAO01016245">
    <property type="protein sequence ID" value="GFR07198.1"/>
    <property type="molecule type" value="Genomic_DNA"/>
</dbReference>
<proteinExistence type="predicted"/>
<gene>
    <name evidence="1" type="primary">AVEN_101777_1</name>
    <name evidence="1" type="ORF">TNCT_528181</name>
</gene>
<dbReference type="PANTHER" id="PTHR33327:SF3">
    <property type="entry name" value="RNA-DIRECTED DNA POLYMERASE"/>
    <property type="match status" value="1"/>
</dbReference>
<sequence>MRSLTGDKVGEPLLNLLWLGRLPNGTQTILAALNENLDQLATVSDKINDLFLPVNNFSCSNILSKTAQIEQQISQLTQEASELTSFVKRFRSPTRNSNHICNRSNSRNRFERYQGSTNGYCCYHTNLATSRKSVPLHSLFVRKTRMTIVTWPHWLFGY</sequence>
<accession>A0A8X6GMI0</accession>
<dbReference type="AlphaFoldDB" id="A0A8X6GMI0"/>
<name>A0A8X6GMI0_TRICU</name>
<dbReference type="PANTHER" id="PTHR33327">
    <property type="entry name" value="ENDONUCLEASE"/>
    <property type="match status" value="1"/>
</dbReference>
<comment type="caution">
    <text evidence="1">The sequence shown here is derived from an EMBL/GenBank/DDBJ whole genome shotgun (WGS) entry which is preliminary data.</text>
</comment>
<keyword evidence="2" id="KW-1185">Reference proteome</keyword>
<evidence type="ECO:0000313" key="2">
    <source>
        <dbReference type="Proteomes" id="UP000887116"/>
    </source>
</evidence>
<protein>
    <submittedName>
        <fullName evidence="1">Uncharacterized protein</fullName>
    </submittedName>
</protein>